<dbReference type="CDD" id="cd06225">
    <property type="entry name" value="HAMP"/>
    <property type="match status" value="1"/>
</dbReference>
<keyword evidence="4" id="KW-0145">Chemotaxis</keyword>
<dbReference type="AlphaFoldDB" id="A0A128EXZ9"/>
<dbReference type="GO" id="GO:0007165">
    <property type="term" value="P:signal transduction"/>
    <property type="evidence" value="ECO:0007669"/>
    <property type="project" value="UniProtKB-KW"/>
</dbReference>
<feature type="domain" description="Methyl-accepting transducer" evidence="11">
    <location>
        <begin position="354"/>
        <end position="590"/>
    </location>
</feature>
<comment type="similarity">
    <text evidence="9">Belongs to the methyl-accepting chemotaxis (MCP) protein family.</text>
</comment>
<keyword evidence="8 10" id="KW-0807">Transducer</keyword>
<evidence type="ECO:0000256" key="10">
    <source>
        <dbReference type="PROSITE-ProRule" id="PRU00284"/>
    </source>
</evidence>
<feature type="domain" description="HAMP" evidence="12">
    <location>
        <begin position="297"/>
        <end position="349"/>
    </location>
</feature>
<keyword evidence="5" id="KW-0812">Transmembrane</keyword>
<dbReference type="CDD" id="cd18773">
    <property type="entry name" value="PDC1_HK_sensor"/>
    <property type="match status" value="1"/>
</dbReference>
<keyword evidence="6" id="KW-1133">Transmembrane helix</keyword>
<keyword evidence="14" id="KW-1185">Reference proteome</keyword>
<organism evidence="13 14">
    <name type="scientific">Grimontia celer</name>
    <dbReference type="NCBI Taxonomy" id="1796497"/>
    <lineage>
        <taxon>Bacteria</taxon>
        <taxon>Pseudomonadati</taxon>
        <taxon>Pseudomonadota</taxon>
        <taxon>Gammaproteobacteria</taxon>
        <taxon>Vibrionales</taxon>
        <taxon>Vibrionaceae</taxon>
        <taxon>Grimontia</taxon>
    </lineage>
</organism>
<dbReference type="SUPFAM" id="SSF58104">
    <property type="entry name" value="Methyl-accepting chemotaxis protein (MCP) signaling domain"/>
    <property type="match status" value="1"/>
</dbReference>
<evidence type="ECO:0000259" key="12">
    <source>
        <dbReference type="PROSITE" id="PS50885"/>
    </source>
</evidence>
<dbReference type="SUPFAM" id="SSF103190">
    <property type="entry name" value="Sensory domain-like"/>
    <property type="match status" value="1"/>
</dbReference>
<dbReference type="Pfam" id="PF02743">
    <property type="entry name" value="dCache_1"/>
    <property type="match status" value="1"/>
</dbReference>
<name>A0A128EXZ9_9GAMM</name>
<evidence type="ECO:0000256" key="8">
    <source>
        <dbReference type="ARBA" id="ARBA00023224"/>
    </source>
</evidence>
<dbReference type="PROSITE" id="PS50111">
    <property type="entry name" value="CHEMOTAXIS_TRANSDUC_2"/>
    <property type="match status" value="1"/>
</dbReference>
<dbReference type="PRINTS" id="PR00260">
    <property type="entry name" value="CHEMTRNSDUCR"/>
</dbReference>
<dbReference type="FunFam" id="1.10.287.950:FF:000001">
    <property type="entry name" value="Methyl-accepting chemotaxis sensory transducer"/>
    <property type="match status" value="1"/>
</dbReference>
<dbReference type="InterPro" id="IPR033479">
    <property type="entry name" value="dCache_1"/>
</dbReference>
<proteinExistence type="inferred from homology"/>
<dbReference type="Gene3D" id="1.10.287.950">
    <property type="entry name" value="Methyl-accepting chemotaxis protein"/>
    <property type="match status" value="1"/>
</dbReference>
<accession>A0A128EXZ9</accession>
<dbReference type="PANTHER" id="PTHR32089">
    <property type="entry name" value="METHYL-ACCEPTING CHEMOTAXIS PROTEIN MCPB"/>
    <property type="match status" value="1"/>
</dbReference>
<evidence type="ECO:0000259" key="11">
    <source>
        <dbReference type="PROSITE" id="PS50111"/>
    </source>
</evidence>
<protein>
    <submittedName>
        <fullName evidence="13">Methyl-accepting chemotaxis protein PctC</fullName>
    </submittedName>
</protein>
<gene>
    <name evidence="13" type="primary">pctC_2</name>
    <name evidence="13" type="ORF">GCE9029_01214</name>
</gene>
<evidence type="ECO:0000313" key="14">
    <source>
        <dbReference type="Proteomes" id="UP000071641"/>
    </source>
</evidence>
<dbReference type="STRING" id="1796497.GCE9029_01214"/>
<dbReference type="SMART" id="SM00283">
    <property type="entry name" value="MA"/>
    <property type="match status" value="1"/>
</dbReference>
<keyword evidence="7" id="KW-0472">Membrane</keyword>
<dbReference type="Pfam" id="PF00015">
    <property type="entry name" value="MCPsignal"/>
    <property type="match status" value="1"/>
</dbReference>
<dbReference type="InterPro" id="IPR029151">
    <property type="entry name" value="Sensor-like_sf"/>
</dbReference>
<dbReference type="GO" id="GO:0005886">
    <property type="term" value="C:plasma membrane"/>
    <property type="evidence" value="ECO:0007669"/>
    <property type="project" value="UniProtKB-SubCell"/>
</dbReference>
<evidence type="ECO:0000256" key="5">
    <source>
        <dbReference type="ARBA" id="ARBA00022692"/>
    </source>
</evidence>
<sequence length="626" mass="67278">MPRSIKSKLSLAIAFIIIIVAAVQFTRQDQQLMNYTQNSVAQYIDSVNIATAKGIQNWIQPRIGIIQSAQRSDLNAGGQPIYAYLDQARASGNFQSVYVGTASGEMIRYNAKPSKAGYDPRQRPWYIQASGAEGPIITKPYKDSSSGQPVVTIAEKYTRASGEQGVVAGDINITQLIEYIKSISSESTQAILFDNNATIIASVDDGMTLQPASELTQQISAETLPTIAQSFEVSEMSIGNTPYLFNIQAVEGTPWYVAVAVDKDFAFQTVTAARTDSLVFAAVQVLLVSALVIFLVNKLLKPLSPIMRAMKKLAQGDLTAQVPVTTRDEISVIARGINEVSQNLRDIVGGISQATTNISSEVGQVKSQTDSNHHTLTHHSEVTEQVVGRIENMNSTVDSVAESASEALACTQRTNQQTSDSKHQVKESVNSVNSLLQEISDMEADIQAMSANSEKIASVLGVIGDIAEQTNLLALNAAIEAARAGEQGRGFAVVADEVRALASRTQESTSEINDMLSKLNEGTENAVRAIENTKKSCMLAVEKADVVDSNLDVMAASVNEINTLNSTITDITKSQSQSSNEISQSIASIRDMVEKLNQSGEATLSNVQQLAASNQQLSTAIAKFNI</sequence>
<evidence type="ECO:0000256" key="2">
    <source>
        <dbReference type="ARBA" id="ARBA00004651"/>
    </source>
</evidence>
<dbReference type="RefSeq" id="WP_062661701.1">
    <property type="nucleotide sequence ID" value="NZ_FIZX01000001.1"/>
</dbReference>
<evidence type="ECO:0000256" key="7">
    <source>
        <dbReference type="ARBA" id="ARBA00023136"/>
    </source>
</evidence>
<evidence type="ECO:0000256" key="6">
    <source>
        <dbReference type="ARBA" id="ARBA00022989"/>
    </source>
</evidence>
<dbReference type="InterPro" id="IPR003660">
    <property type="entry name" value="HAMP_dom"/>
</dbReference>
<dbReference type="Proteomes" id="UP000071641">
    <property type="component" value="Unassembled WGS sequence"/>
</dbReference>
<reference evidence="14" key="1">
    <citation type="submission" date="2016-02" db="EMBL/GenBank/DDBJ databases">
        <authorList>
            <person name="Rodrigo-Torres Lidia"/>
            <person name="Arahal R.David."/>
        </authorList>
    </citation>
    <scope>NUCLEOTIDE SEQUENCE [LARGE SCALE GENOMIC DNA]</scope>
    <source>
        <strain evidence="14">CECT 9029</strain>
    </source>
</reference>
<dbReference type="InterPro" id="IPR004090">
    <property type="entry name" value="Chemotax_Me-accpt_rcpt"/>
</dbReference>
<evidence type="ECO:0000256" key="4">
    <source>
        <dbReference type="ARBA" id="ARBA00022500"/>
    </source>
</evidence>
<dbReference type="PANTHER" id="PTHR32089:SF55">
    <property type="entry name" value="METHYL ACCEPTING SENSORY TRANSDUCER WITH CACHE_2 SMALL MOLECULE BINDING DOMAIN"/>
    <property type="match status" value="1"/>
</dbReference>
<dbReference type="GO" id="GO:0004888">
    <property type="term" value="F:transmembrane signaling receptor activity"/>
    <property type="evidence" value="ECO:0007669"/>
    <property type="project" value="InterPro"/>
</dbReference>
<dbReference type="PROSITE" id="PS50885">
    <property type="entry name" value="HAMP"/>
    <property type="match status" value="1"/>
</dbReference>
<dbReference type="GO" id="GO:0006935">
    <property type="term" value="P:chemotaxis"/>
    <property type="evidence" value="ECO:0007669"/>
    <property type="project" value="UniProtKB-KW"/>
</dbReference>
<dbReference type="Pfam" id="PF00672">
    <property type="entry name" value="HAMP"/>
    <property type="match status" value="1"/>
</dbReference>
<dbReference type="EMBL" id="FIZX01000001">
    <property type="protein sequence ID" value="CZF79030.1"/>
    <property type="molecule type" value="Genomic_DNA"/>
</dbReference>
<evidence type="ECO:0000256" key="3">
    <source>
        <dbReference type="ARBA" id="ARBA00022475"/>
    </source>
</evidence>
<dbReference type="InterPro" id="IPR004089">
    <property type="entry name" value="MCPsignal_dom"/>
</dbReference>
<evidence type="ECO:0000256" key="1">
    <source>
        <dbReference type="ARBA" id="ARBA00004533"/>
    </source>
</evidence>
<dbReference type="OrthoDB" id="2489132at2"/>
<evidence type="ECO:0000256" key="9">
    <source>
        <dbReference type="ARBA" id="ARBA00029447"/>
    </source>
</evidence>
<dbReference type="Gene3D" id="3.30.450.20">
    <property type="entry name" value="PAS domain"/>
    <property type="match status" value="2"/>
</dbReference>
<comment type="subcellular location">
    <subcellularLocation>
        <location evidence="1">Cell inner membrane</location>
    </subcellularLocation>
    <subcellularLocation>
        <location evidence="2">Cell membrane</location>
        <topology evidence="2">Multi-pass membrane protein</topology>
    </subcellularLocation>
</comment>
<evidence type="ECO:0000313" key="13">
    <source>
        <dbReference type="EMBL" id="CZF79030.1"/>
    </source>
</evidence>
<keyword evidence="3" id="KW-1003">Cell membrane</keyword>
<dbReference type="CDD" id="cd11386">
    <property type="entry name" value="MCP_signal"/>
    <property type="match status" value="1"/>
</dbReference>
<dbReference type="SMART" id="SM00304">
    <property type="entry name" value="HAMP"/>
    <property type="match status" value="1"/>
</dbReference>